<dbReference type="Proteomes" id="UP000319828">
    <property type="component" value="Unassembled WGS sequence"/>
</dbReference>
<dbReference type="GO" id="GO:0015288">
    <property type="term" value="F:porin activity"/>
    <property type="evidence" value="ECO:0007669"/>
    <property type="project" value="InterPro"/>
</dbReference>
<dbReference type="EMBL" id="VMKJ01000001">
    <property type="protein sequence ID" value="TVO40056.1"/>
    <property type="molecule type" value="Genomic_DNA"/>
</dbReference>
<dbReference type="PANTHER" id="PTHR34501:SF2">
    <property type="entry name" value="OUTER MEMBRANE PORIN F-RELATED"/>
    <property type="match status" value="1"/>
</dbReference>
<gene>
    <name evidence="5" type="ORF">FOF44_00945</name>
</gene>
<reference evidence="5 6" key="1">
    <citation type="submission" date="2019-07" db="EMBL/GenBank/DDBJ databases">
        <title>The draft genome sequence of Vibrio algivorus M1486.</title>
        <authorList>
            <person name="Meng X."/>
        </authorList>
    </citation>
    <scope>NUCLEOTIDE SEQUENCE [LARGE SCALE GENOMIC DNA]</scope>
    <source>
        <strain evidence="5 6">M1486</strain>
    </source>
</reference>
<evidence type="ECO:0000256" key="4">
    <source>
        <dbReference type="SAM" id="SignalP"/>
    </source>
</evidence>
<evidence type="ECO:0000256" key="3">
    <source>
        <dbReference type="ARBA" id="ARBA00023136"/>
    </source>
</evidence>
<accession>A0A557PHD0</accession>
<evidence type="ECO:0000313" key="6">
    <source>
        <dbReference type="Proteomes" id="UP000319828"/>
    </source>
</evidence>
<evidence type="ECO:0000256" key="1">
    <source>
        <dbReference type="ARBA" id="ARBA00004571"/>
    </source>
</evidence>
<dbReference type="InterPro" id="IPR033900">
    <property type="entry name" value="Gram_neg_porin_domain"/>
</dbReference>
<dbReference type="InterPro" id="IPR050298">
    <property type="entry name" value="Gram-neg_bact_OMP"/>
</dbReference>
<sequence length="354" mass="38556">MKKTLLSLAVAAASVSTAASAATIYKDDTSTLNMGGRVEVRANFSDANKSVDEFGIRDGKDDNVYKDASRIRLNIGGEQKLNDDISFIGFTEFEVTENSDPVGDDAAFNTRYLYAGVTSQTYGALTYGHQDNAFTYLTNFTDMAEVFSGYINEYNVATSDRANNVLRYAFNTEKLTIQASVQGDSDSDGYDLTQNADGFGVIGAYKLTDAIELGLGYAQTDANNSGSDLDSTGDNNTYTAAIRYSKDGILVAATYEGGSVARSSTDESDFNAADAYAGYTFGDNNVNMTYNYFNADEDQFNNLNMNNIALEYARYFGEHATVYGAYNFNLLSDSDAATENQTEDQIQVGFRYAF</sequence>
<dbReference type="RefSeq" id="WP_144229800.1">
    <property type="nucleotide sequence ID" value="NZ_CANNCB010000004.1"/>
</dbReference>
<name>A0A557PHD0_9VIBR</name>
<feature type="signal peptide" evidence="4">
    <location>
        <begin position="1"/>
        <end position="21"/>
    </location>
</feature>
<keyword evidence="3" id="KW-0472">Membrane</keyword>
<dbReference type="AlphaFoldDB" id="A0A557PHD0"/>
<dbReference type="CDD" id="cd00342">
    <property type="entry name" value="gram_neg_porins"/>
    <property type="match status" value="1"/>
</dbReference>
<dbReference type="SUPFAM" id="SSF56935">
    <property type="entry name" value="Porins"/>
    <property type="match status" value="1"/>
</dbReference>
<dbReference type="OrthoDB" id="6212428at2"/>
<keyword evidence="2 4" id="KW-0732">Signal</keyword>
<evidence type="ECO:0000313" key="5">
    <source>
        <dbReference type="EMBL" id="TVO40056.1"/>
    </source>
</evidence>
<comment type="caution">
    <text evidence="5">The sequence shown here is derived from an EMBL/GenBank/DDBJ whole genome shotgun (WGS) entry which is preliminary data.</text>
</comment>
<proteinExistence type="predicted"/>
<evidence type="ECO:0000256" key="2">
    <source>
        <dbReference type="ARBA" id="ARBA00022729"/>
    </source>
</evidence>
<protein>
    <submittedName>
        <fullName evidence="5">Porin</fullName>
    </submittedName>
</protein>
<organism evidence="5 6">
    <name type="scientific">Vibrio algivorus</name>
    <dbReference type="NCBI Taxonomy" id="1667024"/>
    <lineage>
        <taxon>Bacteria</taxon>
        <taxon>Pseudomonadati</taxon>
        <taxon>Pseudomonadota</taxon>
        <taxon>Gammaproteobacteria</taxon>
        <taxon>Vibrionales</taxon>
        <taxon>Vibrionaceae</taxon>
        <taxon>Vibrio</taxon>
    </lineage>
</organism>
<dbReference type="InterPro" id="IPR023614">
    <property type="entry name" value="Porin_dom_sf"/>
</dbReference>
<comment type="subcellular location">
    <subcellularLocation>
        <location evidence="1">Cell outer membrane</location>
        <topology evidence="1">Multi-pass membrane protein</topology>
    </subcellularLocation>
</comment>
<feature type="chain" id="PRO_5022162321" evidence="4">
    <location>
        <begin position="22"/>
        <end position="354"/>
    </location>
</feature>
<dbReference type="PANTHER" id="PTHR34501">
    <property type="entry name" value="PROTEIN YDDL-RELATED"/>
    <property type="match status" value="1"/>
</dbReference>
<dbReference type="GO" id="GO:0009279">
    <property type="term" value="C:cell outer membrane"/>
    <property type="evidence" value="ECO:0007669"/>
    <property type="project" value="UniProtKB-SubCell"/>
</dbReference>
<dbReference type="Gene3D" id="2.40.160.10">
    <property type="entry name" value="Porin"/>
    <property type="match status" value="1"/>
</dbReference>